<feature type="region of interest" description="Disordered" evidence="5">
    <location>
        <begin position="1854"/>
        <end position="1876"/>
    </location>
</feature>
<dbReference type="InterPro" id="IPR006709">
    <property type="entry name" value="SSU_processome_Utp14"/>
</dbReference>
<sequence>MPPQRKTNGKKNKSASHQAKGKRKSKVDVTDVYEASDDERQLARKGHDLDDVDDYEYHVDHVNEEDDEEIDSDEAFDDSDDERFESFKFQGSTKGSAKKAKKREPSPDIEEEREINMDESDDGKHVDEDEDEEDEDGEGYVDLSAMLDDDEEEEESGKDRKQAHKKAVDELMQGVMDSDEDMGDMNASDSEDEGNDGEGMVDFIDSLSSKKRSLNDDGSAKKKRRKERTEVYEENEFNLLARDSSSADNKKKLDLGDLMGSMPNEDAFASLRKTVLELDGKGKNVVQSALNAPAAKRIQDRADRQAAYKEANKEVSRWEATVKQNREAEHLSFPMQNNTTVGQRVTSAALASKFSAETSMEKQIEQALQAAGMKDEELEEFEALQLNKLSVEEVEERRKQLKIMRELMFRHEQKAKRIKKIKSKSYRKLQRKEKAKQELLAAGIGNDIDEEMTAEDQMKAALDRAEERMTLKHKNTSKWAKRALARGQADEGTREAIMEQLRRGEELRKKIQGVQSDSDDDDDSEDDEDGGDKIAREIAGLEKELDDDEQDTPKKGLFSMKFMQDADQRNLQATRAMVDDFKNEWLEEEDKDAQTSHIVQNNPGRLAFGVAKGKDGKNTTSTTTSSVELNDAGQIKKVAQSAAHKVRTSGTVNIAPVSALDQKLQEVDDDQISPWLQQVETRVKGKKASKKNNTSKGKIEDKSELNVTKIKKAQKEESDDIQLDMSQTLPVKKKNDKKQQSDQAKPKAAQSEKSDKETESRVVVTSGTVGSDDEDEDDEEAVGMVHSSNKLAFAQRDLVARAFANDNVTQEFEEEKDAIMEEDADKTEDLTLPGWGDWSGKGLKKKKNKVVRKIQGIDPSKRKDAKLKNVIINEKRIKKSEKYQVTQVPFPFQTMEQYERSMRTPVGKEWNTRNTFQKLTKPRSRQPDSRATSLQQWPTHRLLGERSTHSTNVNAVIDISSRILISLLISFYCYGSHVLPVVVAALIELSKYRLPTVASTVVTVLENISKASPITIPDDFIPHDVLQSQLFLLRMLSACMQHHWQFCRQTRKSMVSNMSSESQQPMSSVSSMSREGSIHSNNTGAESSDRWSLSESSAGYELEDPPPLEDNLAKYIVAIMSRFMYQMAAAEDREYGPGSTGNITGRAEYTIGGGNGTSTDIMTDIYKAASRIVFYVSASNWPIMFAKIRARLLHLSTTVEENPETADVRLLECSALNSERLAMVLGELCSTFSNLKKNAQSFVAVTLRRAIWNWIETYPNEFVKLCQSQRRMEGGPDTLFDLCMPLADTLRRKAVLWPLQTMLLVLCPDILLSSAVNDSKGTPSRKSTFIAVLKKSLKVARVAELASICLVDMCKAATYVSKSDKSALRHLVPEVENELKEKLFDMQRPLITDNLLSTLGIIIDHRCLLADCIVAMFRLNPRGVMHNLFPICLDDRAPMLFKVSLVKACLAIANEEHRLPWNPPISSLYEYLCGPLRRLFLETTTRDPAKSETSSQAGSSSTRKAIINPSSDKKAKKDAKQIYSERSELILDMLRLYQADPKLAILGEKDSRFETNASVMIAITNCLRDSRVIVRDAAAECLLKLHSADYIMAWGPSNRFMETFWKISSQVIFTLAKQLLDTRERDDGLKKLLDLLARLLTLRNDFLKLHQDIAMQGSDVRERLQASIGLEVALLVLLCSADPAICTGATTCLGHICLEAHITDSMDDPQQQSLTIVDNLPVYVELTSNTGIIAGRKSQQKRIRRLLRMMTHYAPGNLAAWEEAWKRWKYMTPSMVRSYEESKDESIDNNIKKSTAWHDKLRNNSIRQASNNSSSSSIGSSTRMDGFEDDRSSEWQNYTGFLASLGGVCLMVDSTPSPASPTSPTPTPTKVPQQQPLRRISAPTESAIMVDRFIMEMVDILICDNVIVREWVREILGTDLSPALYPILFRHLETTLGKCFGANNDPICSPRFTLFVEQAISVLKLVLDRMDDTVDNLYTVDFSGLISQYAQYLNKLGNNPQSMKIKIKMCQLCEVLMVRKDRITLRQEFLLRNKLLEIIVEWTSDFALRSDNGRTITNESTQAEKLQDDLDLACLKTIELLLQQLPLQSSEPVHEADSTQVKSRIFYRYFTFFLKLLNRCRISEIESHPHSLSSSQQVVIVNKNKETATALAPLKNYTILAMSNLLSANVDAGLKYSLSMGYHEDTRTRSAFMQVLTNILNQGTEFETLAETVMTDRYEKLIDMLVEFDLNIALSLCDVCPSSDIDEVANVLLACFASRNKTLVLLQAVIEKEVNSTTSETDLFRKTSITTRLLSVFAKNYGSDYVRSVLQPVFQKLIEKPPEEKTFELDPSKAGPGEDVTKNKQNVVNATEMILNAICASANDAPKIFREVCQCILTSVLKRFPEAMHTALGAFVFLRFFCPVIVAPETEGLVKNSASISREIRRGHLIATKVIQNLANNVLFGAKEAYMIVLNDFLTSNIYKVTSFLREISKVPQDTQEDDTTCNEARHTMDSKEYALLHRVLVDNMERITRDLATRRLRQFNDQESLASWKRSFDKFANLLAQLGRPPEITKREVHGIHSYKFAASNQLYVEFMRRNSHRSVENIISKNIFYESGTSKAGRTVFYLVLRNIVADSIDFELLIYFILQTMERAANKACEVVVDLTQFGPANEIPSIWISQLLQLLPFDLYDNVAILHIYNPNGFLRKYIKKLPRPLTHKISKRVVFATTLAEMQEYIHASEIRLPKSTAGLETEPNAVFFPVNRLSQYRVQIPVTVKISAEYVQIMTVRKQELFYNMSAVTNDVFHVSDIEDLAVGQHGRETENPNEFSFKYNKGKAQMTLSSPKRDTMINAIRQGKRRYETSKPSNLSERTIRPKDVPGRLLNMALLNIGTDDPNLRLAAYNLLYALSMTFHFDVGKQLLDAKDLCLPANSTAFVVNISEKLAATEPGFTLEFLNECIVGFNKSNESSRYLCLDYMGPWLPNLVMFARGSPDEVAKTKEVLRLLIDLTVARKDMYKLVQAKIWKKIGKVDDILNLLLESFILYSNQHGVGSPQAEAMADTFVTLSNVAVRGKIISRLRKVLQKTSFKPTRTLTDHPTWTEIAVLLRFVLMLSFNNRGPVKSYVPELFHIVSLIVGVGPTLVRASVHGLVINMIQSLCTSMPLSDGGSKKLQLMLTELSDSKSRLLFGLFRQHVNPFLINPDTLTDTLESIQLTSLETIINHLLEVLHYGAPSLDVANAWRARWMSLVASTAFQFNPAVQPRAFVVLGCLGREEIDDDLLYQILVALRGALAIFNETDPSLVLSIMMCLKNIVGSLPSDSRYLIQLFWVAVALVQVNHSPTFAMAVDLLQAVVRALDANEFFVGGSVSGVLLEAREPMAGVAVQLDQLCGVNFETHFSFAIAGMLMKGLRHTNSKDIVYQGMTTLLDIECKQTTYGSTDGMIEERMLGYVAGLLPVAARNEVLKELLRLAGVDDAIGLEDISNWRNGAGHQSTAYCDLFDRIDIPNNTAALLFISLLSTQLNTSDSDTERLFIYGLLAESALAMPEVFALVYESLLPKMNQIVLSSQTQPIIEYIKSILLTACADPIFNEVKNKRSQKLLLEDLGFSALGDLSFGASNTNVIQHAKLASEVVEKVIA</sequence>
<dbReference type="Gene3D" id="1.10.506.10">
    <property type="entry name" value="GTPase Activation - p120gap, domain 1"/>
    <property type="match status" value="2"/>
</dbReference>
<dbReference type="PROSITE" id="PS50191">
    <property type="entry name" value="CRAL_TRIO"/>
    <property type="match status" value="1"/>
</dbReference>
<name>A0A068RMX7_9FUNG</name>
<feature type="region of interest" description="Disordered" evidence="5">
    <location>
        <begin position="1055"/>
        <end position="1091"/>
    </location>
</feature>
<evidence type="ECO:0000259" key="6">
    <source>
        <dbReference type="PROSITE" id="PS50018"/>
    </source>
</evidence>
<dbReference type="PANTHER" id="PTHR14150:SF12">
    <property type="entry name" value="U3 SMALL NUCLEOLAR RNA-ASSOCIATED PROTEIN 14 HOMOLOG A"/>
    <property type="match status" value="1"/>
</dbReference>
<feature type="compositionally biased region" description="Acidic residues" evidence="5">
    <location>
        <begin position="177"/>
        <end position="196"/>
    </location>
</feature>
<evidence type="ECO:0000256" key="5">
    <source>
        <dbReference type="SAM" id="MobiDB-lite"/>
    </source>
</evidence>
<feature type="region of interest" description="Disordered" evidence="5">
    <location>
        <begin position="667"/>
        <end position="777"/>
    </location>
</feature>
<organism evidence="8 9">
    <name type="scientific">Lichtheimia corymbifera JMRC:FSU:9682</name>
    <dbReference type="NCBI Taxonomy" id="1263082"/>
    <lineage>
        <taxon>Eukaryota</taxon>
        <taxon>Fungi</taxon>
        <taxon>Fungi incertae sedis</taxon>
        <taxon>Mucoromycota</taxon>
        <taxon>Mucoromycotina</taxon>
        <taxon>Mucoromycetes</taxon>
        <taxon>Mucorales</taxon>
        <taxon>Lichtheimiaceae</taxon>
        <taxon>Lichtheimia</taxon>
    </lineage>
</organism>
<feature type="compositionally biased region" description="Acidic residues" evidence="5">
    <location>
        <begin position="128"/>
        <end position="139"/>
    </location>
</feature>
<feature type="compositionally biased region" description="Acidic residues" evidence="5">
    <location>
        <begin position="517"/>
        <end position="530"/>
    </location>
</feature>
<dbReference type="InterPro" id="IPR001936">
    <property type="entry name" value="RasGAP_dom"/>
</dbReference>
<dbReference type="InterPro" id="IPR016024">
    <property type="entry name" value="ARM-type_fold"/>
</dbReference>
<feature type="compositionally biased region" description="Acidic residues" evidence="5">
    <location>
        <begin position="147"/>
        <end position="156"/>
    </location>
</feature>
<feature type="compositionally biased region" description="Basic and acidic residues" evidence="5">
    <location>
        <begin position="488"/>
        <end position="509"/>
    </location>
</feature>
<evidence type="ECO:0000256" key="3">
    <source>
        <dbReference type="ARBA" id="ARBA00022553"/>
    </source>
</evidence>
<keyword evidence="3" id="KW-0597">Phosphoprotein</keyword>
<feature type="compositionally biased region" description="Acidic residues" evidence="5">
    <location>
        <begin position="107"/>
        <end position="121"/>
    </location>
</feature>
<dbReference type="Pfam" id="PF13716">
    <property type="entry name" value="CRAL_TRIO_2"/>
    <property type="match status" value="1"/>
</dbReference>
<dbReference type="OrthoDB" id="28245at2759"/>
<dbReference type="SUPFAM" id="SSF48350">
    <property type="entry name" value="GTPase activation domain, GAP"/>
    <property type="match status" value="1"/>
</dbReference>
<feature type="compositionally biased region" description="Basic residues" evidence="5">
    <location>
        <begin position="7"/>
        <end position="25"/>
    </location>
</feature>
<feature type="region of interest" description="Disordered" evidence="5">
    <location>
        <begin position="1487"/>
        <end position="1519"/>
    </location>
</feature>
<dbReference type="PROSITE" id="PS00509">
    <property type="entry name" value="RAS_GTPASE_ACTIV_1"/>
    <property type="match status" value="1"/>
</dbReference>
<evidence type="ECO:0000256" key="1">
    <source>
        <dbReference type="ARBA" id="ARBA00004604"/>
    </source>
</evidence>
<dbReference type="Gene3D" id="3.40.525.10">
    <property type="entry name" value="CRAL-TRIO lipid binding domain"/>
    <property type="match status" value="1"/>
</dbReference>
<feature type="region of interest" description="Disordered" evidence="5">
    <location>
        <begin position="1"/>
        <end position="231"/>
    </location>
</feature>
<dbReference type="InterPro" id="IPR036865">
    <property type="entry name" value="CRAL-TRIO_dom_sf"/>
</dbReference>
<dbReference type="GO" id="GO:0006364">
    <property type="term" value="P:rRNA processing"/>
    <property type="evidence" value="ECO:0007669"/>
    <property type="project" value="InterPro"/>
</dbReference>
<feature type="compositionally biased region" description="Basic and acidic residues" evidence="5">
    <location>
        <begin position="531"/>
        <end position="543"/>
    </location>
</feature>
<comment type="subcellular location">
    <subcellularLocation>
        <location evidence="1">Nucleus</location>
        <location evidence="1">Nucleolus</location>
    </subcellularLocation>
</comment>
<feature type="domain" description="Ras-GAP" evidence="6">
    <location>
        <begin position="2244"/>
        <end position="2440"/>
    </location>
</feature>
<dbReference type="Gene3D" id="2.30.29.30">
    <property type="entry name" value="Pleckstrin-homology domain (PH domain)/Phosphotyrosine-binding domain (PTB)"/>
    <property type="match status" value="1"/>
</dbReference>
<accession>A0A068RMX7</accession>
<feature type="compositionally biased region" description="Low complexity" evidence="5">
    <location>
        <begin position="1803"/>
        <end position="1821"/>
    </location>
</feature>
<dbReference type="PANTHER" id="PTHR14150">
    <property type="entry name" value="U3 SMALL NUCLEOLAR RNA-ASSOCIATED PROTEIN 14"/>
    <property type="match status" value="1"/>
</dbReference>
<feature type="compositionally biased region" description="Low complexity" evidence="5">
    <location>
        <begin position="1056"/>
        <end position="1075"/>
    </location>
</feature>
<dbReference type="STRING" id="1263082.A0A068RMX7"/>
<feature type="compositionally biased region" description="Polar residues" evidence="5">
    <location>
        <begin position="618"/>
        <end position="628"/>
    </location>
</feature>
<feature type="compositionally biased region" description="Acidic residues" evidence="5">
    <location>
        <begin position="63"/>
        <end position="83"/>
    </location>
</feature>
<gene>
    <name evidence="8" type="ORF">LCOR_02713.1</name>
</gene>
<comment type="caution">
    <text evidence="8">The sequence shown here is derived from an EMBL/GenBank/DDBJ whole genome shotgun (WGS) entry which is preliminary data.</text>
</comment>
<dbReference type="EMBL" id="CBTN010000008">
    <property type="protein sequence ID" value="CDH51050.1"/>
    <property type="molecule type" value="Genomic_DNA"/>
</dbReference>
<proteinExistence type="predicted"/>
<dbReference type="GO" id="GO:0032040">
    <property type="term" value="C:small-subunit processome"/>
    <property type="evidence" value="ECO:0007669"/>
    <property type="project" value="InterPro"/>
</dbReference>
<dbReference type="InterPro" id="IPR001251">
    <property type="entry name" value="CRAL-TRIO_dom"/>
</dbReference>
<feature type="region of interest" description="Disordered" evidence="5">
    <location>
        <begin position="468"/>
        <end position="554"/>
    </location>
</feature>
<feature type="region of interest" description="Disordered" evidence="5">
    <location>
        <begin position="589"/>
        <end position="629"/>
    </location>
</feature>
<dbReference type="SMART" id="SM00323">
    <property type="entry name" value="RasGAP"/>
    <property type="match status" value="1"/>
</dbReference>
<dbReference type="VEuPathDB" id="FungiDB:LCOR_02713.1"/>
<evidence type="ECO:0000256" key="4">
    <source>
        <dbReference type="ARBA" id="ARBA00023242"/>
    </source>
</evidence>
<dbReference type="Pfam" id="PF04615">
    <property type="entry name" value="Utp14"/>
    <property type="match status" value="1"/>
</dbReference>
<dbReference type="CDD" id="cd05392">
    <property type="entry name" value="RasGAP_Neurofibromin_like"/>
    <property type="match status" value="1"/>
</dbReference>
<evidence type="ECO:0000259" key="7">
    <source>
        <dbReference type="PROSITE" id="PS50191"/>
    </source>
</evidence>
<dbReference type="CDD" id="cd00170">
    <property type="entry name" value="SEC14"/>
    <property type="match status" value="1"/>
</dbReference>
<dbReference type="SUPFAM" id="SSF48371">
    <property type="entry name" value="ARM repeat"/>
    <property type="match status" value="2"/>
</dbReference>
<protein>
    <submittedName>
        <fullName evidence="8">Related to neurofibromin</fullName>
    </submittedName>
</protein>
<evidence type="ECO:0000313" key="9">
    <source>
        <dbReference type="Proteomes" id="UP000027586"/>
    </source>
</evidence>
<dbReference type="Pfam" id="PF00616">
    <property type="entry name" value="RasGAP"/>
    <property type="match status" value="2"/>
</dbReference>
<feature type="compositionally biased region" description="Basic and acidic residues" evidence="5">
    <location>
        <begin position="750"/>
        <end position="760"/>
    </location>
</feature>
<dbReference type="GO" id="GO:0005096">
    <property type="term" value="F:GTPase activator activity"/>
    <property type="evidence" value="ECO:0007669"/>
    <property type="project" value="UniProtKB-KW"/>
</dbReference>
<reference evidence="8" key="1">
    <citation type="submission" date="2013-08" db="EMBL/GenBank/DDBJ databases">
        <title>Gene expansion shapes genome architecture in the human pathogen Lichtheimia corymbifera: an evolutionary genomics analysis in the ancient terrestrial Mucorales (Mucoromycotina).</title>
        <authorList>
            <person name="Schwartze V.U."/>
            <person name="Winter S."/>
            <person name="Shelest E."/>
            <person name="Marcet-Houben M."/>
            <person name="Horn F."/>
            <person name="Wehner S."/>
            <person name="Hoffmann K."/>
            <person name="Riege K."/>
            <person name="Sammeth M."/>
            <person name="Nowrousian M."/>
            <person name="Valiante V."/>
            <person name="Linde J."/>
            <person name="Jacobsen I.D."/>
            <person name="Marz M."/>
            <person name="Brakhage A.A."/>
            <person name="Gabaldon T."/>
            <person name="Bocker S."/>
            <person name="Voigt K."/>
        </authorList>
    </citation>
    <scope>NUCLEOTIDE SEQUENCE [LARGE SCALE GENOMIC DNA]</scope>
    <source>
        <strain evidence="8">FSU 9682</strain>
    </source>
</reference>
<dbReference type="SUPFAM" id="SSF52087">
    <property type="entry name" value="CRAL/TRIO domain"/>
    <property type="match status" value="1"/>
</dbReference>
<feature type="compositionally biased region" description="Low complexity" evidence="5">
    <location>
        <begin position="1491"/>
        <end position="1501"/>
    </location>
</feature>
<feature type="compositionally biased region" description="Basic residues" evidence="5">
    <location>
        <begin position="471"/>
        <end position="484"/>
    </location>
</feature>
<keyword evidence="2" id="KW-0343">GTPase activation</keyword>
<feature type="compositionally biased region" description="Basic and acidic residues" evidence="5">
    <location>
        <begin position="38"/>
        <end position="62"/>
    </location>
</feature>
<feature type="compositionally biased region" description="Pro residues" evidence="5">
    <location>
        <begin position="1858"/>
        <end position="1869"/>
    </location>
</feature>
<dbReference type="Proteomes" id="UP000027586">
    <property type="component" value="Unassembled WGS sequence"/>
</dbReference>
<dbReference type="SMART" id="SM00516">
    <property type="entry name" value="SEC14"/>
    <property type="match status" value="1"/>
</dbReference>
<feature type="domain" description="CRAL-TRIO" evidence="7">
    <location>
        <begin position="2582"/>
        <end position="2738"/>
    </location>
</feature>
<dbReference type="InterPro" id="IPR023152">
    <property type="entry name" value="RasGAP_CS"/>
</dbReference>
<dbReference type="InterPro" id="IPR008936">
    <property type="entry name" value="Rho_GTPase_activation_prot"/>
</dbReference>
<feature type="region of interest" description="Disordered" evidence="5">
    <location>
        <begin position="917"/>
        <end position="937"/>
    </location>
</feature>
<dbReference type="InterPro" id="IPR011993">
    <property type="entry name" value="PH-like_dom_sf"/>
</dbReference>
<evidence type="ECO:0000256" key="2">
    <source>
        <dbReference type="ARBA" id="ARBA00022468"/>
    </source>
</evidence>
<feature type="region of interest" description="Disordered" evidence="5">
    <location>
        <begin position="1802"/>
        <end position="1829"/>
    </location>
</feature>
<evidence type="ECO:0000313" key="8">
    <source>
        <dbReference type="EMBL" id="CDH51050.1"/>
    </source>
</evidence>
<dbReference type="PROSITE" id="PS50018">
    <property type="entry name" value="RAS_GTPASE_ACTIV_2"/>
    <property type="match status" value="1"/>
</dbReference>
<keyword evidence="9" id="KW-1185">Reference proteome</keyword>
<keyword evidence="4" id="KW-0539">Nucleus</keyword>